<feature type="transmembrane region" description="Helical" evidence="1">
    <location>
        <begin position="35"/>
        <end position="58"/>
    </location>
</feature>
<dbReference type="RefSeq" id="WP_344543186.1">
    <property type="nucleotide sequence ID" value="NZ_BAAATD010000005.1"/>
</dbReference>
<gene>
    <name evidence="2" type="ORF">GCM10010411_41420</name>
</gene>
<feature type="transmembrane region" description="Helical" evidence="1">
    <location>
        <begin position="126"/>
        <end position="144"/>
    </location>
</feature>
<keyword evidence="3" id="KW-1185">Reference proteome</keyword>
<proteinExistence type="predicted"/>
<evidence type="ECO:0000313" key="2">
    <source>
        <dbReference type="EMBL" id="GAA2603119.1"/>
    </source>
</evidence>
<evidence type="ECO:0008006" key="4">
    <source>
        <dbReference type="Google" id="ProtNLM"/>
    </source>
</evidence>
<dbReference type="EMBL" id="BAAATD010000005">
    <property type="protein sequence ID" value="GAA2603119.1"/>
    <property type="molecule type" value="Genomic_DNA"/>
</dbReference>
<accession>A0ABN3PW09</accession>
<keyword evidence="1" id="KW-1133">Transmembrane helix</keyword>
<reference evidence="2 3" key="1">
    <citation type="journal article" date="2019" name="Int. J. Syst. Evol. Microbiol.">
        <title>The Global Catalogue of Microorganisms (GCM) 10K type strain sequencing project: providing services to taxonomists for standard genome sequencing and annotation.</title>
        <authorList>
            <consortium name="The Broad Institute Genomics Platform"/>
            <consortium name="The Broad Institute Genome Sequencing Center for Infectious Disease"/>
            <person name="Wu L."/>
            <person name="Ma J."/>
        </authorList>
    </citation>
    <scope>NUCLEOTIDE SEQUENCE [LARGE SCALE GENOMIC DNA]</scope>
    <source>
        <strain evidence="2 3">JCM 6833</strain>
    </source>
</reference>
<feature type="transmembrane region" description="Helical" evidence="1">
    <location>
        <begin position="9"/>
        <end position="29"/>
    </location>
</feature>
<name>A0ABN3PW09_9ACTN</name>
<keyword evidence="1" id="KW-0472">Membrane</keyword>
<evidence type="ECO:0000313" key="3">
    <source>
        <dbReference type="Proteomes" id="UP001501509"/>
    </source>
</evidence>
<sequence>MRTLRVARAVMFAVIPVEAVLAVLLVSGVPLPHPVILAAEALVTAVLVLEGAVAFRLYRAARRTGSGRRDALRRVRDDLVPAKVRRIMGFDAKGTVSLALWLGRRRHGVPPGATAVSYSGAQTSTMMMFLFAMVVELVGAEILLREFGAPPMVRNVVLVVDAYSILAVLAVIAACVTRPHVITDDEVRIRYGAFFDLRVPRRQIAAVRHVRSYNEERLISVEDDRLGISVASQTNLVLELTEPVTAIRPLGAPVTVRTIRIFADTPAVALDALAPHLTSAVKA</sequence>
<dbReference type="Proteomes" id="UP001501509">
    <property type="component" value="Unassembled WGS sequence"/>
</dbReference>
<protein>
    <recommendedName>
        <fullName evidence="4">Integral membrane protein</fullName>
    </recommendedName>
</protein>
<feature type="transmembrane region" description="Helical" evidence="1">
    <location>
        <begin position="156"/>
        <end position="176"/>
    </location>
</feature>
<comment type="caution">
    <text evidence="2">The sequence shown here is derived from an EMBL/GenBank/DDBJ whole genome shotgun (WGS) entry which is preliminary data.</text>
</comment>
<keyword evidence="1" id="KW-0812">Transmembrane</keyword>
<evidence type="ECO:0000256" key="1">
    <source>
        <dbReference type="SAM" id="Phobius"/>
    </source>
</evidence>
<organism evidence="2 3">
    <name type="scientific">Actinomadura fulvescens</name>
    <dbReference type="NCBI Taxonomy" id="46160"/>
    <lineage>
        <taxon>Bacteria</taxon>
        <taxon>Bacillati</taxon>
        <taxon>Actinomycetota</taxon>
        <taxon>Actinomycetes</taxon>
        <taxon>Streptosporangiales</taxon>
        <taxon>Thermomonosporaceae</taxon>
        <taxon>Actinomadura</taxon>
    </lineage>
</organism>